<comment type="caution">
    <text evidence="2">The sequence shown here is derived from an EMBL/GenBank/DDBJ whole genome shotgun (WGS) entry which is preliminary data.</text>
</comment>
<dbReference type="RefSeq" id="WP_170209376.1">
    <property type="nucleotide sequence ID" value="NZ_JBHTGQ010000002.1"/>
</dbReference>
<evidence type="ECO:0000313" key="3">
    <source>
        <dbReference type="Proteomes" id="UP001596528"/>
    </source>
</evidence>
<organism evidence="2 3">
    <name type="scientific">Paenibacillus thermoaerophilus</name>
    <dbReference type="NCBI Taxonomy" id="1215385"/>
    <lineage>
        <taxon>Bacteria</taxon>
        <taxon>Bacillati</taxon>
        <taxon>Bacillota</taxon>
        <taxon>Bacilli</taxon>
        <taxon>Bacillales</taxon>
        <taxon>Paenibacillaceae</taxon>
        <taxon>Paenibacillus</taxon>
    </lineage>
</organism>
<keyword evidence="1" id="KW-0472">Membrane</keyword>
<evidence type="ECO:0000256" key="1">
    <source>
        <dbReference type="SAM" id="Phobius"/>
    </source>
</evidence>
<protein>
    <submittedName>
        <fullName evidence="2">Sporulation protein YqfD</fullName>
    </submittedName>
</protein>
<keyword evidence="3" id="KW-1185">Reference proteome</keyword>
<dbReference type="PIRSF" id="PIRSF029895">
    <property type="entry name" value="SpoIV"/>
    <property type="match status" value="1"/>
</dbReference>
<dbReference type="InterPro" id="IPR010690">
    <property type="entry name" value="YqfD"/>
</dbReference>
<keyword evidence="1" id="KW-0812">Transmembrane</keyword>
<proteinExistence type="predicted"/>
<sequence length="393" mass="44283">MRAGKRGSWMGHVVLDITGKSPEAMLNAMANGGLSFWEASRPSPDLLRVHVALRDALRLKPLLRRTGCRMRIKERKGWAFRFKRWRRRSFFIAGAVLFLIGLQVLSQIVWKVDVTGQDKVSEERVLEAARSQGLYPRQWKFRLPDPEVLSDRIQRALPEASWVGVTFTGTRATVQIVEAKTAEKPPLASPRHLVARRDAEIVSIYAETGRPVVKPHAFVRKGDVLISGLIGQEPNRAAVVARGTVRGKVWDVAEIEMPLTRAVKTYTGEKQVRRYLVFGSKGLRLSGYGDPGFQTAETQTDDRGLSWRNYRLPIGWRTETVREVNVEEETLTTEQARIVAMEHARAQAVERVGGNAKLLGENILHEKTDNGKVYMKALFEIETDLTEELAIVP</sequence>
<dbReference type="Proteomes" id="UP001596528">
    <property type="component" value="Unassembled WGS sequence"/>
</dbReference>
<gene>
    <name evidence="2" type="primary">yqfD</name>
    <name evidence="2" type="ORF">ACFQWB_01450</name>
</gene>
<accession>A0ABW2V1G0</accession>
<dbReference type="Pfam" id="PF06898">
    <property type="entry name" value="YqfD"/>
    <property type="match status" value="1"/>
</dbReference>
<feature type="transmembrane region" description="Helical" evidence="1">
    <location>
        <begin position="90"/>
        <end position="110"/>
    </location>
</feature>
<evidence type="ECO:0000313" key="2">
    <source>
        <dbReference type="EMBL" id="MFC7748611.1"/>
    </source>
</evidence>
<dbReference type="NCBIfam" id="TIGR02876">
    <property type="entry name" value="spore_yqfD"/>
    <property type="match status" value="1"/>
</dbReference>
<dbReference type="EMBL" id="JBHTGQ010000002">
    <property type="protein sequence ID" value="MFC7748611.1"/>
    <property type="molecule type" value="Genomic_DNA"/>
</dbReference>
<reference evidence="3" key="1">
    <citation type="journal article" date="2019" name="Int. J. Syst. Evol. Microbiol.">
        <title>The Global Catalogue of Microorganisms (GCM) 10K type strain sequencing project: providing services to taxonomists for standard genome sequencing and annotation.</title>
        <authorList>
            <consortium name="The Broad Institute Genomics Platform"/>
            <consortium name="The Broad Institute Genome Sequencing Center for Infectious Disease"/>
            <person name="Wu L."/>
            <person name="Ma J."/>
        </authorList>
    </citation>
    <scope>NUCLEOTIDE SEQUENCE [LARGE SCALE GENOMIC DNA]</scope>
    <source>
        <strain evidence="3">JCM 18657</strain>
    </source>
</reference>
<name>A0ABW2V1G0_9BACL</name>
<keyword evidence="1" id="KW-1133">Transmembrane helix</keyword>